<name>A0A9P6UJ92_9FUNG</name>
<comment type="caution">
    <text evidence="1">The sequence shown here is derived from an EMBL/GenBank/DDBJ whole genome shotgun (WGS) entry which is preliminary data.</text>
</comment>
<organism evidence="1 2">
    <name type="scientific">Dissophora globulifera</name>
    <dbReference type="NCBI Taxonomy" id="979702"/>
    <lineage>
        <taxon>Eukaryota</taxon>
        <taxon>Fungi</taxon>
        <taxon>Fungi incertae sedis</taxon>
        <taxon>Mucoromycota</taxon>
        <taxon>Mortierellomycotina</taxon>
        <taxon>Mortierellomycetes</taxon>
        <taxon>Mortierellales</taxon>
        <taxon>Mortierellaceae</taxon>
        <taxon>Dissophora</taxon>
    </lineage>
</organism>
<sequence>MATVDEKIKIASGFLKAAPPDVRGLIGDDELLDGGILGALEEYNTEELATVDVPGIEGKASGTCSI</sequence>
<dbReference type="AlphaFoldDB" id="A0A9P6UJ92"/>
<feature type="non-terminal residue" evidence="1">
    <location>
        <position position="1"/>
    </location>
</feature>
<gene>
    <name evidence="1" type="ORF">BGZ99_002175</name>
</gene>
<dbReference type="SUPFAM" id="SSF90096">
    <property type="entry name" value="Subunits of heterodimeric actin filament capping protein Capz"/>
    <property type="match status" value="1"/>
</dbReference>
<dbReference type="Gene3D" id="3.30.1140.60">
    <property type="entry name" value="F-actin capping protein, alpha subunit"/>
    <property type="match status" value="1"/>
</dbReference>
<evidence type="ECO:0000313" key="1">
    <source>
        <dbReference type="EMBL" id="KAG0305163.1"/>
    </source>
</evidence>
<dbReference type="EMBL" id="JAAAIP010001619">
    <property type="protein sequence ID" value="KAG0305163.1"/>
    <property type="molecule type" value="Genomic_DNA"/>
</dbReference>
<dbReference type="InterPro" id="IPR037282">
    <property type="entry name" value="CapZ_alpha/beta"/>
</dbReference>
<protein>
    <submittedName>
        <fullName evidence="1">Uncharacterized protein</fullName>
    </submittedName>
</protein>
<keyword evidence="2" id="KW-1185">Reference proteome</keyword>
<accession>A0A9P6UJ92</accession>
<evidence type="ECO:0000313" key="2">
    <source>
        <dbReference type="Proteomes" id="UP000738325"/>
    </source>
</evidence>
<dbReference type="Proteomes" id="UP000738325">
    <property type="component" value="Unassembled WGS sequence"/>
</dbReference>
<reference evidence="1" key="1">
    <citation type="journal article" date="2020" name="Fungal Divers.">
        <title>Resolving the Mortierellaceae phylogeny through synthesis of multi-gene phylogenetics and phylogenomics.</title>
        <authorList>
            <person name="Vandepol N."/>
            <person name="Liber J."/>
            <person name="Desiro A."/>
            <person name="Na H."/>
            <person name="Kennedy M."/>
            <person name="Barry K."/>
            <person name="Grigoriev I.V."/>
            <person name="Miller A.N."/>
            <person name="O'Donnell K."/>
            <person name="Stajich J.E."/>
            <person name="Bonito G."/>
        </authorList>
    </citation>
    <scope>NUCLEOTIDE SEQUENCE</scope>
    <source>
        <strain evidence="1">REB-010B</strain>
    </source>
</reference>
<proteinExistence type="predicted"/>
<dbReference type="InterPro" id="IPR042489">
    <property type="entry name" value="CapZ_alpha_1"/>
</dbReference>